<sequence>MDITSHWPRRAASTTFAYGDRREPILPKPYIKNPNQYPPTVNAEYHEHKDEVLKIKGKKEAVIPTKEASYIKCRNEEKLEAGIELNQALRHQANLAGAMRAGFAHKYPTAYENEEAIKGHEMAVTHTKNTAKAARKNEA</sequence>
<dbReference type="OrthoDB" id="4498107at2759"/>
<dbReference type="AlphaFoldDB" id="A0A395HY98"/>
<organism evidence="1 2">
    <name type="scientific">Aspergillus homomorphus (strain CBS 101889)</name>
    <dbReference type="NCBI Taxonomy" id="1450537"/>
    <lineage>
        <taxon>Eukaryota</taxon>
        <taxon>Fungi</taxon>
        <taxon>Dikarya</taxon>
        <taxon>Ascomycota</taxon>
        <taxon>Pezizomycotina</taxon>
        <taxon>Eurotiomycetes</taxon>
        <taxon>Eurotiomycetidae</taxon>
        <taxon>Eurotiales</taxon>
        <taxon>Aspergillaceae</taxon>
        <taxon>Aspergillus</taxon>
        <taxon>Aspergillus subgen. Circumdati</taxon>
    </lineage>
</organism>
<dbReference type="Proteomes" id="UP000248961">
    <property type="component" value="Unassembled WGS sequence"/>
</dbReference>
<dbReference type="RefSeq" id="XP_025552066.1">
    <property type="nucleotide sequence ID" value="XM_025698954.1"/>
</dbReference>
<dbReference type="VEuPathDB" id="FungiDB:BO97DRAFT_450930"/>
<reference evidence="1 2" key="1">
    <citation type="submission" date="2018-02" db="EMBL/GenBank/DDBJ databases">
        <title>The genomes of Aspergillus section Nigri reveals drivers in fungal speciation.</title>
        <authorList>
            <consortium name="DOE Joint Genome Institute"/>
            <person name="Vesth T.C."/>
            <person name="Nybo J."/>
            <person name="Theobald S."/>
            <person name="Brandl J."/>
            <person name="Frisvad J.C."/>
            <person name="Nielsen K.F."/>
            <person name="Lyhne E.K."/>
            <person name="Kogle M.E."/>
            <person name="Kuo A."/>
            <person name="Riley R."/>
            <person name="Clum A."/>
            <person name="Nolan M."/>
            <person name="Lipzen A."/>
            <person name="Salamov A."/>
            <person name="Henrissat B."/>
            <person name="Wiebenga A."/>
            <person name="De vries R.P."/>
            <person name="Grigoriev I.V."/>
            <person name="Mortensen U.H."/>
            <person name="Andersen M.R."/>
            <person name="Baker S.E."/>
        </authorList>
    </citation>
    <scope>NUCLEOTIDE SEQUENCE [LARGE SCALE GENOMIC DNA]</scope>
    <source>
        <strain evidence="1 2">CBS 101889</strain>
    </source>
</reference>
<protein>
    <submittedName>
        <fullName evidence="1">Uncharacterized protein</fullName>
    </submittedName>
</protein>
<accession>A0A395HY98</accession>
<proteinExistence type="predicted"/>
<evidence type="ECO:0000313" key="1">
    <source>
        <dbReference type="EMBL" id="RAL12912.1"/>
    </source>
</evidence>
<evidence type="ECO:0000313" key="2">
    <source>
        <dbReference type="Proteomes" id="UP000248961"/>
    </source>
</evidence>
<gene>
    <name evidence="1" type="ORF">BO97DRAFT_450930</name>
</gene>
<dbReference type="EMBL" id="KZ824281">
    <property type="protein sequence ID" value="RAL12912.1"/>
    <property type="molecule type" value="Genomic_DNA"/>
</dbReference>
<name>A0A395HY98_ASPHC</name>
<keyword evidence="2" id="KW-1185">Reference proteome</keyword>
<dbReference type="GeneID" id="37203243"/>